<dbReference type="EMBL" id="CP065748">
    <property type="protein sequence ID" value="QPS84341.1"/>
    <property type="molecule type" value="Genomic_DNA"/>
</dbReference>
<keyword evidence="2" id="KW-1185">Reference proteome</keyword>
<organism evidence="1 2">
    <name type="scientific">Delftia lacustris</name>
    <dbReference type="NCBI Taxonomy" id="558537"/>
    <lineage>
        <taxon>Bacteria</taxon>
        <taxon>Pseudomonadati</taxon>
        <taxon>Pseudomonadota</taxon>
        <taxon>Betaproteobacteria</taxon>
        <taxon>Burkholderiales</taxon>
        <taxon>Comamonadaceae</taxon>
        <taxon>Delftia</taxon>
    </lineage>
</organism>
<evidence type="ECO:0000313" key="2">
    <source>
        <dbReference type="Proteomes" id="UP000595064"/>
    </source>
</evidence>
<sequence>MKTAMLVGAGAEIGSNLLLLNNPGKDGFAITTVLTNTPPVHKNYPHLRPIDGIIARLALAQPGAHALVQAIDEKTLKIGSREVKFEFCDLRKEFPTISTSFDIAFLATSKADISAESAVVSWLKRKCHTILGVAEANDLPSIYSCLADLSSSDLPTAKTRVITNGVYCLGSCQTNGMHASLRIVIDTLRTLGLTAQSILAVETDIIHPDTPNGVLGTRSFEGRDQDARNNLRPSFSQITQSQTKVMPWAPLVNTISLRAPVHAPGFQINRFIVQDRGLMTREAVEASIDNLFDRYRYIAQGTTMPLGSRAYAHDHRCATILTDSHHLLLSRPSYLEPQGLSQLTIQSFVNNTVGYSSLAISAARNIALGLSSTIF</sequence>
<dbReference type="KEGG" id="dla:I6G47_15295"/>
<evidence type="ECO:0000313" key="1">
    <source>
        <dbReference type="EMBL" id="QPS84341.1"/>
    </source>
</evidence>
<dbReference type="RefSeq" id="WP_016454143.1">
    <property type="nucleotide sequence ID" value="NZ_CP065748.1"/>
</dbReference>
<dbReference type="AlphaFoldDB" id="A0A7T2YZ53"/>
<gene>
    <name evidence="1" type="ORF">I6G47_15295</name>
</gene>
<proteinExistence type="predicted"/>
<evidence type="ECO:0008006" key="3">
    <source>
        <dbReference type="Google" id="ProtNLM"/>
    </source>
</evidence>
<name>A0A7T2YZ53_9BURK</name>
<accession>A0A7T2YZ53</accession>
<protein>
    <recommendedName>
        <fullName evidence="3">Aspartate-semialdehyde dehydrogenase</fullName>
    </recommendedName>
</protein>
<reference evidence="1 2" key="1">
    <citation type="submission" date="2020-12" db="EMBL/GenBank/DDBJ databases">
        <title>FDA dAtabase for Regulatory Grade micrObial Sequences (FDA-ARGOS): Supporting development and validation of Infectious Disease Dx tests.</title>
        <authorList>
            <person name="Sproer C."/>
            <person name="Gronow S."/>
            <person name="Severitt S."/>
            <person name="Schroder I."/>
            <person name="Tallon L."/>
            <person name="Sadzewicz L."/>
            <person name="Zhao X."/>
            <person name="Boylan J."/>
            <person name="Ott S."/>
            <person name="Bowen H."/>
            <person name="Vavikolanu K."/>
            <person name="Mehta A."/>
            <person name="Aluvathingal J."/>
            <person name="Nadendla S."/>
            <person name="Lowell S."/>
            <person name="Myers T."/>
            <person name="Yan Y."/>
            <person name="Sichtig H."/>
        </authorList>
    </citation>
    <scope>NUCLEOTIDE SEQUENCE [LARGE SCALE GENOMIC DNA]</scope>
    <source>
        <strain evidence="1 2">FDAARGOS_890</strain>
    </source>
</reference>
<dbReference type="Proteomes" id="UP000595064">
    <property type="component" value="Chromosome"/>
</dbReference>